<evidence type="ECO:0000313" key="2">
    <source>
        <dbReference type="Proteomes" id="UP000280960"/>
    </source>
</evidence>
<dbReference type="Pfam" id="PF05014">
    <property type="entry name" value="Nuc_deoxyrib_tr"/>
    <property type="match status" value="1"/>
</dbReference>
<keyword evidence="2" id="KW-1185">Reference proteome</keyword>
<protein>
    <recommendedName>
        <fullName evidence="3">Nucleoside 2-deoxyribosyltransferase</fullName>
    </recommendedName>
</protein>
<gene>
    <name evidence="1" type="ORF">D2962_08305</name>
</gene>
<evidence type="ECO:0000313" key="1">
    <source>
        <dbReference type="EMBL" id="AYO30625.1"/>
    </source>
</evidence>
<dbReference type="SMR" id="A0A3G2R5K3"/>
<dbReference type="AlphaFoldDB" id="A0A3G2R5K3"/>
<dbReference type="EMBL" id="CP033169">
    <property type="protein sequence ID" value="AYO30625.1"/>
    <property type="molecule type" value="Genomic_DNA"/>
</dbReference>
<dbReference type="InterPro" id="IPR007710">
    <property type="entry name" value="Nucleoside_deoxyribTrfase"/>
</dbReference>
<accession>A0A3G2R5K3</accession>
<dbReference type="SUPFAM" id="SSF52309">
    <property type="entry name" value="N-(deoxy)ribosyltransferase-like"/>
    <property type="match status" value="1"/>
</dbReference>
<reference evidence="1 2" key="1">
    <citation type="submission" date="2018-10" db="EMBL/GenBank/DDBJ databases">
        <authorList>
            <person name="Zhang X."/>
        </authorList>
    </citation>
    <scope>NUCLEOTIDE SEQUENCE [LARGE SCALE GENOMIC DNA]</scope>
    <source>
        <strain evidence="1 2">SK-G1</strain>
    </source>
</reference>
<sequence>MAKTVYLSGSINGQSWHFAKEWRELASAELLQASYNVIDPTEGRKETDTDSKDIVERDLKGIEQADMLLVEMDCSGTAYIGTAMEIRYAWELGKEIIVWGKANRDSHWMRYHTRLWFDTLRDALLYLKEMNRYAAK</sequence>
<evidence type="ECO:0008006" key="3">
    <source>
        <dbReference type="Google" id="ProtNLM"/>
    </source>
</evidence>
<proteinExistence type="predicted"/>
<dbReference type="RefSeq" id="WP_122014715.1">
    <property type="nucleotide sequence ID" value="NZ_CP033169.1"/>
</dbReference>
<organism evidence="1 2">
    <name type="scientific">Biomaibacter acetigenes</name>
    <dbReference type="NCBI Taxonomy" id="2316383"/>
    <lineage>
        <taxon>Bacteria</taxon>
        <taxon>Bacillati</taxon>
        <taxon>Bacillota</taxon>
        <taxon>Clostridia</taxon>
        <taxon>Thermosediminibacterales</taxon>
        <taxon>Tepidanaerobacteraceae</taxon>
        <taxon>Biomaibacter</taxon>
    </lineage>
</organism>
<dbReference type="KEGG" id="bacg:D2962_08305"/>
<name>A0A3G2R5K3_9FIRM</name>
<dbReference type="Proteomes" id="UP000280960">
    <property type="component" value="Chromosome"/>
</dbReference>
<dbReference type="Gene3D" id="3.40.50.450">
    <property type="match status" value="1"/>
</dbReference>